<feature type="compositionally biased region" description="Basic and acidic residues" evidence="1">
    <location>
        <begin position="282"/>
        <end position="297"/>
    </location>
</feature>
<keyword evidence="4" id="KW-1185">Reference proteome</keyword>
<evidence type="ECO:0000313" key="3">
    <source>
        <dbReference type="EMBL" id="ETD24953.1"/>
    </source>
</evidence>
<evidence type="ECO:0000313" key="4">
    <source>
        <dbReference type="Proteomes" id="UP000018731"/>
    </source>
</evidence>
<feature type="region of interest" description="Disordered" evidence="1">
    <location>
        <begin position="396"/>
        <end position="444"/>
    </location>
</feature>
<keyword evidence="2" id="KW-0812">Transmembrane</keyword>
<comment type="caution">
    <text evidence="3">The sequence shown here is derived from an EMBL/GenBank/DDBJ whole genome shotgun (WGS) entry which is preliminary data.</text>
</comment>
<evidence type="ECO:0000256" key="2">
    <source>
        <dbReference type="SAM" id="Phobius"/>
    </source>
</evidence>
<dbReference type="RefSeq" id="WP_023926955.1">
    <property type="nucleotide sequence ID" value="NZ_KI669454.1"/>
</dbReference>
<evidence type="ECO:0008006" key="5">
    <source>
        <dbReference type="Google" id="ProtNLM"/>
    </source>
</evidence>
<evidence type="ECO:0000256" key="1">
    <source>
        <dbReference type="SAM" id="MobiDB-lite"/>
    </source>
</evidence>
<feature type="compositionally biased region" description="Low complexity" evidence="1">
    <location>
        <begin position="406"/>
        <end position="444"/>
    </location>
</feature>
<dbReference type="Proteomes" id="UP000018731">
    <property type="component" value="Unassembled WGS sequence"/>
</dbReference>
<keyword evidence="2" id="KW-1133">Transmembrane helix</keyword>
<feature type="compositionally biased region" description="Low complexity" evidence="1">
    <location>
        <begin position="312"/>
        <end position="339"/>
    </location>
</feature>
<accession>V8CC39</accession>
<protein>
    <recommendedName>
        <fullName evidence="5">Transglycosylase SLT domain-containing protein</fullName>
    </recommendedName>
</protein>
<dbReference type="OrthoDB" id="5347225at2"/>
<dbReference type="PATRIC" id="fig|1357400.3.peg.397"/>
<feature type="transmembrane region" description="Helical" evidence="2">
    <location>
        <begin position="60"/>
        <end position="79"/>
    </location>
</feature>
<reference evidence="3 4" key="1">
    <citation type="journal article" date="2014" name="Genome Announc.">
        <title>Draft genome sequences of six enterohepatic helicobacter species isolated from humans and one from rhesus macaques.</title>
        <authorList>
            <person name="Shen Z."/>
            <person name="Sheh A."/>
            <person name="Young S.K."/>
            <person name="Abouelliel A."/>
            <person name="Ward D.V."/>
            <person name="Earl A.M."/>
            <person name="Fox J.G."/>
        </authorList>
    </citation>
    <scope>NUCLEOTIDE SEQUENCE [LARGE SCALE GENOMIC DNA]</scope>
    <source>
        <strain evidence="3 4">MIT 99-5501</strain>
    </source>
</reference>
<organism evidence="3 4">
    <name type="scientific">Helicobacter macacae MIT 99-5501</name>
    <dbReference type="NCBI Taxonomy" id="1357400"/>
    <lineage>
        <taxon>Bacteria</taxon>
        <taxon>Pseudomonadati</taxon>
        <taxon>Campylobacterota</taxon>
        <taxon>Epsilonproteobacteria</taxon>
        <taxon>Campylobacterales</taxon>
        <taxon>Helicobacteraceae</taxon>
        <taxon>Helicobacter</taxon>
    </lineage>
</organism>
<proteinExistence type="predicted"/>
<name>V8CC39_9HELI</name>
<feature type="compositionally biased region" description="Basic and acidic residues" evidence="1">
    <location>
        <begin position="343"/>
        <end position="353"/>
    </location>
</feature>
<sequence length="465" mass="52731">MSKKQILQKTKLCANISTNAPANLRAKLLANIFAKGFDKAFAKLLAKQKPLIQILSKPKILALLFYSLFAVFGLFVLGISPLSANQTKPDPAVFPQYECTEPKKFSKTQRDNIIYAYNFGAPHGMGYTLAAIAWQESCAGVYMMNFSDPSAGLYHAHIPVVLKYYSKYEDNAFTRNVMGQMLIDNRLFASQIALDTLLYWQKYHKGNHKNTIKSYNKGFKWQKDKENNTLAESYYNSVSKKMRALETYIPRYSRVKNQSLFVELEDKNKHLEQTFRTLQNAKKIEKKESKQPPKQESKPNTTPNITQNAISATPTTQTPPATATQKTQPAQPAQTTKTTNPPKEQESTKDTTKQPKKPPIKPFIEPKKDAPKQRFNEGLDNDDFIELPITQRNINELSPKTKLAKNHTTTNASTSTNARKNTSANTRLQNRTNQSNSQNNASQLSQKIQKLDELFDDFNLIFEGN</sequence>
<feature type="region of interest" description="Disordered" evidence="1">
    <location>
        <begin position="280"/>
        <end position="383"/>
    </location>
</feature>
<dbReference type="STRING" id="1357400.HMPREF2086_00287"/>
<dbReference type="EMBL" id="AZJI01000001">
    <property type="protein sequence ID" value="ETD24953.1"/>
    <property type="molecule type" value="Genomic_DNA"/>
</dbReference>
<keyword evidence="2" id="KW-0472">Membrane</keyword>
<feature type="compositionally biased region" description="Polar residues" evidence="1">
    <location>
        <begin position="300"/>
        <end position="311"/>
    </location>
</feature>
<dbReference type="AlphaFoldDB" id="V8CC39"/>
<feature type="compositionally biased region" description="Basic and acidic residues" evidence="1">
    <location>
        <begin position="364"/>
        <end position="377"/>
    </location>
</feature>
<dbReference type="HOGENOM" id="CLU_587628_0_0_7"/>
<gene>
    <name evidence="3" type="ORF">HMPREF2086_00287</name>
</gene>